<feature type="domain" description="High potential iron-sulfur proteins family profile" evidence="10">
    <location>
        <begin position="35"/>
        <end position="107"/>
    </location>
</feature>
<keyword evidence="5 9" id="KW-0732">Signal</keyword>
<dbReference type="NCBIfam" id="TIGR01409">
    <property type="entry name" value="TAT_signal_seq"/>
    <property type="match status" value="1"/>
</dbReference>
<keyword evidence="3" id="KW-0004">4Fe-4S</keyword>
<dbReference type="InterPro" id="IPR000170">
    <property type="entry name" value="High_potential_FeS_prot"/>
</dbReference>
<protein>
    <submittedName>
        <fullName evidence="11">Tat (Twin-arginine translocation) pathway signal sequence</fullName>
    </submittedName>
</protein>
<evidence type="ECO:0000256" key="4">
    <source>
        <dbReference type="ARBA" id="ARBA00022723"/>
    </source>
</evidence>
<dbReference type="PROSITE" id="PS51373">
    <property type="entry name" value="HIPIP"/>
    <property type="match status" value="1"/>
</dbReference>
<dbReference type="InterPro" id="IPR019546">
    <property type="entry name" value="TAT_signal_bac_arc"/>
</dbReference>
<dbReference type="InterPro" id="IPR036369">
    <property type="entry name" value="HIPIP_sf"/>
</dbReference>
<dbReference type="GO" id="GO:0019646">
    <property type="term" value="P:aerobic electron transport chain"/>
    <property type="evidence" value="ECO:0007669"/>
    <property type="project" value="InterPro"/>
</dbReference>
<dbReference type="Pfam" id="PF01355">
    <property type="entry name" value="HIPIP"/>
    <property type="match status" value="1"/>
</dbReference>
<keyword evidence="2" id="KW-0813">Transport</keyword>
<dbReference type="Proteomes" id="UP000198611">
    <property type="component" value="Unassembled WGS sequence"/>
</dbReference>
<reference evidence="11 12" key="1">
    <citation type="submission" date="2016-10" db="EMBL/GenBank/DDBJ databases">
        <authorList>
            <person name="de Groot N.N."/>
        </authorList>
    </citation>
    <scope>NUCLEOTIDE SEQUENCE [LARGE SCALE GENOMIC DNA]</scope>
    <source>
        <strain evidence="11 12">HL3</strain>
    </source>
</reference>
<sequence length="107" mass="10937">MSNNSSDFSRRKFLKAGAAAVAAAPVAALVGGGTAFAAERLTKDDPQAKAMKYVHDAANSDQAGDGENCANCALYTGDRSADWGGCSIFGGREVNTKGWCTAWASAG</sequence>
<evidence type="ECO:0000256" key="9">
    <source>
        <dbReference type="SAM" id="SignalP"/>
    </source>
</evidence>
<dbReference type="GO" id="GO:0009055">
    <property type="term" value="F:electron transfer activity"/>
    <property type="evidence" value="ECO:0007669"/>
    <property type="project" value="InterPro"/>
</dbReference>
<dbReference type="InterPro" id="IPR006311">
    <property type="entry name" value="TAT_signal"/>
</dbReference>
<keyword evidence="6" id="KW-0249">Electron transport</keyword>
<accession>A0A1I1N611</accession>
<dbReference type="Gene3D" id="4.10.490.10">
    <property type="entry name" value="High potential iron-sulphur protein"/>
    <property type="match status" value="1"/>
</dbReference>
<evidence type="ECO:0000256" key="7">
    <source>
        <dbReference type="ARBA" id="ARBA00023004"/>
    </source>
</evidence>
<evidence type="ECO:0000256" key="6">
    <source>
        <dbReference type="ARBA" id="ARBA00022982"/>
    </source>
</evidence>
<evidence type="ECO:0000256" key="8">
    <source>
        <dbReference type="ARBA" id="ARBA00023014"/>
    </source>
</evidence>
<dbReference type="RefSeq" id="WP_093426822.1">
    <property type="nucleotide sequence ID" value="NZ_FOMJ01000001.1"/>
</dbReference>
<proteinExistence type="predicted"/>
<keyword evidence="12" id="KW-1185">Reference proteome</keyword>
<evidence type="ECO:0000256" key="3">
    <source>
        <dbReference type="ARBA" id="ARBA00022485"/>
    </source>
</evidence>
<dbReference type="STRING" id="1123397.SAMN05660831_00125"/>
<name>A0A1I1N611_9GAMM</name>
<dbReference type="EMBL" id="FOMJ01000001">
    <property type="protein sequence ID" value="SFC93059.1"/>
    <property type="molecule type" value="Genomic_DNA"/>
</dbReference>
<evidence type="ECO:0000256" key="5">
    <source>
        <dbReference type="ARBA" id="ARBA00022729"/>
    </source>
</evidence>
<evidence type="ECO:0000259" key="10">
    <source>
        <dbReference type="PROSITE" id="PS51373"/>
    </source>
</evidence>
<keyword evidence="8" id="KW-0411">Iron-sulfur</keyword>
<evidence type="ECO:0000313" key="12">
    <source>
        <dbReference type="Proteomes" id="UP000198611"/>
    </source>
</evidence>
<comment type="function">
    <text evidence="1">Specific class of high-redox-potential 4Fe-4S ferredoxins. Functions in anaerobic electron transport in most purple and in some other photosynthetic bacteria and in at least one genus (Paracoccus) of halophilic, denitrifying bacteria.</text>
</comment>
<gene>
    <name evidence="11" type="ORF">SAMN05660831_00125</name>
</gene>
<dbReference type="OrthoDB" id="5298540at2"/>
<evidence type="ECO:0000313" key="11">
    <source>
        <dbReference type="EMBL" id="SFC93059.1"/>
    </source>
</evidence>
<dbReference type="GO" id="GO:0051539">
    <property type="term" value="F:4 iron, 4 sulfur cluster binding"/>
    <property type="evidence" value="ECO:0007669"/>
    <property type="project" value="UniProtKB-KW"/>
</dbReference>
<evidence type="ECO:0000256" key="2">
    <source>
        <dbReference type="ARBA" id="ARBA00022448"/>
    </source>
</evidence>
<keyword evidence="4" id="KW-0479">Metal-binding</keyword>
<feature type="chain" id="PRO_5011498228" evidence="9">
    <location>
        <begin position="38"/>
        <end position="107"/>
    </location>
</feature>
<dbReference type="PROSITE" id="PS51318">
    <property type="entry name" value="TAT"/>
    <property type="match status" value="1"/>
</dbReference>
<evidence type="ECO:0000256" key="1">
    <source>
        <dbReference type="ARBA" id="ARBA00002137"/>
    </source>
</evidence>
<keyword evidence="7" id="KW-0408">Iron</keyword>
<dbReference type="GO" id="GO:0046872">
    <property type="term" value="F:metal ion binding"/>
    <property type="evidence" value="ECO:0007669"/>
    <property type="project" value="UniProtKB-KW"/>
</dbReference>
<organism evidence="11 12">
    <name type="scientific">Thiohalospira halophila DSM 15071</name>
    <dbReference type="NCBI Taxonomy" id="1123397"/>
    <lineage>
        <taxon>Bacteria</taxon>
        <taxon>Pseudomonadati</taxon>
        <taxon>Pseudomonadota</taxon>
        <taxon>Gammaproteobacteria</taxon>
        <taxon>Thiohalospirales</taxon>
        <taxon>Thiohalospiraceae</taxon>
        <taxon>Thiohalospira</taxon>
    </lineage>
</organism>
<dbReference type="AlphaFoldDB" id="A0A1I1N611"/>
<feature type="signal peptide" evidence="9">
    <location>
        <begin position="1"/>
        <end position="37"/>
    </location>
</feature>
<dbReference type="SUPFAM" id="SSF57652">
    <property type="entry name" value="HIPIP (high potential iron protein)"/>
    <property type="match status" value="1"/>
</dbReference>